<gene>
    <name evidence="5" type="ORF">ROA7023_03632</name>
</gene>
<keyword evidence="6" id="KW-1185">Reference proteome</keyword>
<dbReference type="OrthoDB" id="435355at2"/>
<name>A0A1Y5TZL8_9RHOB</name>
<keyword evidence="5" id="KW-0675">Receptor</keyword>
<protein>
    <submittedName>
        <fullName evidence="5">Receptor family ligand binding region</fullName>
    </submittedName>
</protein>
<dbReference type="Gene3D" id="3.40.50.2300">
    <property type="match status" value="2"/>
</dbReference>
<proteinExistence type="inferred from homology"/>
<keyword evidence="3" id="KW-0029">Amino-acid transport</keyword>
<comment type="similarity">
    <text evidence="1">Belongs to the leucine-binding protein family.</text>
</comment>
<evidence type="ECO:0000259" key="4">
    <source>
        <dbReference type="Pfam" id="PF13458"/>
    </source>
</evidence>
<dbReference type="CDD" id="cd20013">
    <property type="entry name" value="PBP1_RPA0985_benzoate-like"/>
    <property type="match status" value="1"/>
</dbReference>
<dbReference type="Pfam" id="PF13458">
    <property type="entry name" value="Peripla_BP_6"/>
    <property type="match status" value="1"/>
</dbReference>
<dbReference type="Proteomes" id="UP000193900">
    <property type="component" value="Unassembled WGS sequence"/>
</dbReference>
<organism evidence="5 6">
    <name type="scientific">Roseisalinus antarcticus</name>
    <dbReference type="NCBI Taxonomy" id="254357"/>
    <lineage>
        <taxon>Bacteria</taxon>
        <taxon>Pseudomonadati</taxon>
        <taxon>Pseudomonadota</taxon>
        <taxon>Alphaproteobacteria</taxon>
        <taxon>Rhodobacterales</taxon>
        <taxon>Roseobacteraceae</taxon>
        <taxon>Roseisalinus</taxon>
    </lineage>
</organism>
<dbReference type="InterPro" id="IPR051010">
    <property type="entry name" value="BCAA_transport"/>
</dbReference>
<evidence type="ECO:0000256" key="3">
    <source>
        <dbReference type="ARBA" id="ARBA00022970"/>
    </source>
</evidence>
<dbReference type="InterPro" id="IPR028082">
    <property type="entry name" value="Peripla_BP_I"/>
</dbReference>
<accession>A0A1Y5TZL8</accession>
<feature type="domain" description="Leucine-binding protein" evidence="4">
    <location>
        <begin position="47"/>
        <end position="386"/>
    </location>
</feature>
<keyword evidence="2" id="KW-0732">Signal</keyword>
<evidence type="ECO:0000313" key="5">
    <source>
        <dbReference type="EMBL" id="SLN72641.1"/>
    </source>
</evidence>
<dbReference type="PANTHER" id="PTHR30483:SF6">
    <property type="entry name" value="PERIPLASMIC BINDING PROTEIN OF ABC TRANSPORTER FOR NATURAL AMINO ACIDS"/>
    <property type="match status" value="1"/>
</dbReference>
<dbReference type="SUPFAM" id="SSF53822">
    <property type="entry name" value="Periplasmic binding protein-like I"/>
    <property type="match status" value="1"/>
</dbReference>
<dbReference type="AlphaFoldDB" id="A0A1Y5TZL8"/>
<dbReference type="GO" id="GO:0006865">
    <property type="term" value="P:amino acid transport"/>
    <property type="evidence" value="ECO:0007669"/>
    <property type="project" value="UniProtKB-KW"/>
</dbReference>
<dbReference type="PANTHER" id="PTHR30483">
    <property type="entry name" value="LEUCINE-SPECIFIC-BINDING PROTEIN"/>
    <property type="match status" value="1"/>
</dbReference>
<dbReference type="EMBL" id="FWFZ01000026">
    <property type="protein sequence ID" value="SLN72641.1"/>
    <property type="molecule type" value="Genomic_DNA"/>
</dbReference>
<keyword evidence="3" id="KW-0813">Transport</keyword>
<dbReference type="InterPro" id="IPR028081">
    <property type="entry name" value="Leu-bd"/>
</dbReference>
<sequence length="411" mass="43773">MGPFAATAPCTRARHSLRGDTVKPILHACIAAVLAVATTSGIARADEIKVGVIVPASGPFATYGKQFSEAIAAYQEINGTTVGDHTIEFIYRDSGGPNPDQARALAQELIIREQVDYLGGFVFTPNALAVAQLIEQSQTPTVIFNAATSIITEESDFFVRPSFTLWQVSAPMAEWALANGITTVVTAVSDYGPGIDAETGFTAAFEAGGGTIADSIRMPLATTDFAPFMQRVRDEAPDAVFAFLPVGPTTFGFVKAYNENDLRGAGIEFLGTGETDETTLEALGDAALGLTTAYHYSSAHESPENALFLSTLARLYPDAVANFASVQAYDGAHVIYEMVRAAGTDGPAAIEAVKGMSWMSPRGPVTIDPDTRHVTQNVYIRVVDKDEAGNLINREFETVEQVPDLGLVNDY</sequence>
<evidence type="ECO:0000256" key="2">
    <source>
        <dbReference type="ARBA" id="ARBA00022729"/>
    </source>
</evidence>
<reference evidence="5 6" key="1">
    <citation type="submission" date="2017-03" db="EMBL/GenBank/DDBJ databases">
        <authorList>
            <person name="Afonso C.L."/>
            <person name="Miller P.J."/>
            <person name="Scott M.A."/>
            <person name="Spackman E."/>
            <person name="Goraichik I."/>
            <person name="Dimitrov K.M."/>
            <person name="Suarez D.L."/>
            <person name="Swayne D.E."/>
        </authorList>
    </citation>
    <scope>NUCLEOTIDE SEQUENCE [LARGE SCALE GENOMIC DNA]</scope>
    <source>
        <strain evidence="5 6">CECT 7023</strain>
    </source>
</reference>
<evidence type="ECO:0000256" key="1">
    <source>
        <dbReference type="ARBA" id="ARBA00010062"/>
    </source>
</evidence>
<evidence type="ECO:0000313" key="6">
    <source>
        <dbReference type="Proteomes" id="UP000193900"/>
    </source>
</evidence>